<name>A0A1D3RJH3_PLAMA</name>
<dbReference type="AlphaFoldDB" id="A0A1D3RJH3"/>
<dbReference type="KEGG" id="pmal:PMUG01_10051400"/>
<dbReference type="InterPro" id="IPR022139">
    <property type="entry name" value="Fam-L/Fam-M-like_plasmodium"/>
</dbReference>
<sequence>MKQQIKLFFFVKIVTFNVLTWICHFNSDISTFYNYSYKNSQVYRKLDTITYRLLSKHKKEKSSNILWMEEDMQNTGTYIKKDISSNKGTTGKSKHLCKSLLNNRGVYGKVEEGKPPSFNGGKTYFDKFIFNKINYIKAVKESANSDFMFLRKCIQRKINKVFALFIFFLIPIIVVAAILFIFYISNVSDIRFISGIGTLLGVICFIFFATFFRLYRKTVKYEKLIDVKREMHSTAYPSLGKVVIYNN</sequence>
<keyword evidence="1" id="KW-1133">Transmembrane helix</keyword>
<dbReference type="RefSeq" id="XP_028862278.1">
    <property type="nucleotide sequence ID" value="XM_029005717.1"/>
</dbReference>
<evidence type="ECO:0000256" key="1">
    <source>
        <dbReference type="SAM" id="Phobius"/>
    </source>
</evidence>
<protein>
    <submittedName>
        <fullName evidence="2">Uncharacterized protein</fullName>
    </submittedName>
</protein>
<accession>A0A1D3RJH3</accession>
<feature type="transmembrane region" description="Helical" evidence="1">
    <location>
        <begin position="190"/>
        <end position="215"/>
    </location>
</feature>
<evidence type="ECO:0000313" key="3">
    <source>
        <dbReference type="Proteomes" id="UP000219813"/>
    </source>
</evidence>
<reference evidence="2 3" key="1">
    <citation type="submission" date="2016-06" db="EMBL/GenBank/DDBJ databases">
        <authorList>
            <consortium name="Pathogen Informatics"/>
        </authorList>
    </citation>
    <scope>NUCLEOTIDE SEQUENCE [LARGE SCALE GENOMIC DNA]</scope>
</reference>
<dbReference type="EMBL" id="LT594631">
    <property type="protein sequence ID" value="SCN45321.1"/>
    <property type="molecule type" value="Genomic_DNA"/>
</dbReference>
<feature type="transmembrane region" description="Helical" evidence="1">
    <location>
        <begin position="161"/>
        <end position="184"/>
    </location>
</feature>
<dbReference type="Proteomes" id="UP000219813">
    <property type="component" value="Chromosome 10"/>
</dbReference>
<keyword evidence="1" id="KW-0472">Membrane</keyword>
<dbReference type="GeneID" id="39869516"/>
<organism evidence="2 3">
    <name type="scientific">Plasmodium malariae</name>
    <dbReference type="NCBI Taxonomy" id="5858"/>
    <lineage>
        <taxon>Eukaryota</taxon>
        <taxon>Sar</taxon>
        <taxon>Alveolata</taxon>
        <taxon>Apicomplexa</taxon>
        <taxon>Aconoidasida</taxon>
        <taxon>Haemosporida</taxon>
        <taxon>Plasmodiidae</taxon>
        <taxon>Plasmodium</taxon>
        <taxon>Plasmodium (Plasmodium)</taxon>
    </lineage>
</organism>
<evidence type="ECO:0000313" key="2">
    <source>
        <dbReference type="EMBL" id="SCN45321.1"/>
    </source>
</evidence>
<keyword evidence="1" id="KW-0812">Transmembrane</keyword>
<proteinExistence type="predicted"/>
<dbReference type="VEuPathDB" id="PlasmoDB:PmUG01_10051400"/>
<gene>
    <name evidence="2" type="primary">PmUG01_10051400</name>
    <name evidence="2" type="ORF">PMUG01_10051400</name>
</gene>
<dbReference type="Pfam" id="PF12420">
    <property type="entry name" value="DUF3671"/>
    <property type="match status" value="1"/>
</dbReference>
<keyword evidence="3" id="KW-1185">Reference proteome</keyword>